<organism evidence="1 2">
    <name type="scientific">Rhizopus stolonifer</name>
    <name type="common">Rhizopus nigricans</name>
    <dbReference type="NCBI Taxonomy" id="4846"/>
    <lineage>
        <taxon>Eukaryota</taxon>
        <taxon>Fungi</taxon>
        <taxon>Fungi incertae sedis</taxon>
        <taxon>Mucoromycota</taxon>
        <taxon>Mucoromycotina</taxon>
        <taxon>Mucoromycetes</taxon>
        <taxon>Mucorales</taxon>
        <taxon>Mucorineae</taxon>
        <taxon>Rhizopodaceae</taxon>
        <taxon>Rhizopus</taxon>
    </lineage>
</organism>
<sequence>MSNTSQCTNAATFLDNPMEIDDAMDVDLPVFTPSGYGDGLSTCFCTDLSPILPPINTLWDPILFLSKIFMYIVYLHGASESLYVCYLGARTVSKDVDDCVVILGANSLNTEMAVLDTINGEYRRHYTGSKVSDRVFRNFNECLSEFIMVISTELSSFLEVKHAIKIRKTVAIVKLYVQEHTKKTEASAENLEYSIPIEETILSCHTKLKKCTVDWGEINKQFTRIQLH</sequence>
<dbReference type="Proteomes" id="UP000253551">
    <property type="component" value="Unassembled WGS sequence"/>
</dbReference>
<keyword evidence="2" id="KW-1185">Reference proteome</keyword>
<dbReference type="AlphaFoldDB" id="A0A367JKR6"/>
<evidence type="ECO:0000313" key="2">
    <source>
        <dbReference type="Proteomes" id="UP000253551"/>
    </source>
</evidence>
<evidence type="ECO:0000313" key="1">
    <source>
        <dbReference type="EMBL" id="RCH90523.1"/>
    </source>
</evidence>
<accession>A0A367JKR6</accession>
<gene>
    <name evidence="1" type="ORF">CU098_009276</name>
</gene>
<comment type="caution">
    <text evidence="1">The sequence shown here is derived from an EMBL/GenBank/DDBJ whole genome shotgun (WGS) entry which is preliminary data.</text>
</comment>
<dbReference type="EMBL" id="PJQM01003144">
    <property type="protein sequence ID" value="RCH90523.1"/>
    <property type="molecule type" value="Genomic_DNA"/>
</dbReference>
<name>A0A367JKR6_RHIST</name>
<protein>
    <submittedName>
        <fullName evidence="1">Uncharacterized protein</fullName>
    </submittedName>
</protein>
<proteinExistence type="predicted"/>
<dbReference type="STRING" id="4846.A0A367JKR6"/>
<reference evidence="1 2" key="1">
    <citation type="journal article" date="2018" name="G3 (Bethesda)">
        <title>Phylogenetic and Phylogenomic Definition of Rhizopus Species.</title>
        <authorList>
            <person name="Gryganskyi A.P."/>
            <person name="Golan J."/>
            <person name="Dolatabadi S."/>
            <person name="Mondo S."/>
            <person name="Robb S."/>
            <person name="Idnurm A."/>
            <person name="Muszewska A."/>
            <person name="Steczkiewicz K."/>
            <person name="Masonjones S."/>
            <person name="Liao H.L."/>
            <person name="Gajdeczka M.T."/>
            <person name="Anike F."/>
            <person name="Vuek A."/>
            <person name="Anishchenko I.M."/>
            <person name="Voigt K."/>
            <person name="de Hoog G.S."/>
            <person name="Smith M.E."/>
            <person name="Heitman J."/>
            <person name="Vilgalys R."/>
            <person name="Stajich J.E."/>
        </authorList>
    </citation>
    <scope>NUCLEOTIDE SEQUENCE [LARGE SCALE GENOMIC DNA]</scope>
    <source>
        <strain evidence="1 2">LSU 92-RS-03</strain>
    </source>
</reference>